<name>A0A6N2VU02_9FIRM</name>
<dbReference type="AlphaFoldDB" id="A0A6N2VU02"/>
<reference evidence="1" key="1">
    <citation type="submission" date="2019-11" db="EMBL/GenBank/DDBJ databases">
        <authorList>
            <person name="Feng L."/>
        </authorList>
    </citation>
    <scope>NUCLEOTIDE SEQUENCE</scope>
    <source>
        <strain evidence="1">AcaccaeLFYP115</strain>
    </source>
</reference>
<gene>
    <name evidence="1" type="ORF">ACLFYP115_02586</name>
</gene>
<dbReference type="EMBL" id="CACRSQ010000007">
    <property type="protein sequence ID" value="VYT30566.1"/>
    <property type="molecule type" value="Genomic_DNA"/>
</dbReference>
<organism evidence="1">
    <name type="scientific">Anaerostipes caccae</name>
    <dbReference type="NCBI Taxonomy" id="105841"/>
    <lineage>
        <taxon>Bacteria</taxon>
        <taxon>Bacillati</taxon>
        <taxon>Bacillota</taxon>
        <taxon>Clostridia</taxon>
        <taxon>Lachnospirales</taxon>
        <taxon>Lachnospiraceae</taxon>
        <taxon>Anaerostipes</taxon>
    </lineage>
</organism>
<sequence>MLKRKLLWCFVISCFLLLMFGTGSQARGREQIIESTEIPEPMQPGSEIVFVDSSHYKILKGGLPHKKLREEDKNLSKNSELEEGLVIREEYPVPKKGVKVTYADDGYINRILYHGEDYEGSDHVEINNVDIGEIFSKWTAPVLLFFFEKV</sequence>
<dbReference type="RefSeq" id="WP_039946714.1">
    <property type="nucleotide sequence ID" value="NZ_BAABZP010000001.1"/>
</dbReference>
<evidence type="ECO:0000313" key="1">
    <source>
        <dbReference type="EMBL" id="VYT30566.1"/>
    </source>
</evidence>
<protein>
    <submittedName>
        <fullName evidence="1">Uncharacterized protein</fullName>
    </submittedName>
</protein>
<accession>A0A6N2VU02</accession>
<proteinExistence type="predicted"/>